<dbReference type="EMBL" id="JAIVGD010000015">
    <property type="protein sequence ID" value="KAH0756941.1"/>
    <property type="molecule type" value="Genomic_DNA"/>
</dbReference>
<evidence type="ECO:0000256" key="5">
    <source>
        <dbReference type="ARBA" id="ARBA00023242"/>
    </source>
</evidence>
<dbReference type="InterPro" id="IPR047578">
    <property type="entry name" value="OBE1-like_PHD"/>
</dbReference>
<dbReference type="Proteomes" id="UP000826656">
    <property type="component" value="Unassembled WGS sequence"/>
</dbReference>
<comment type="subcellular location">
    <subcellularLocation>
        <location evidence="1">Nucleus</location>
    </subcellularLocation>
</comment>
<dbReference type="Pfam" id="PF07227">
    <property type="entry name" value="PHD_Oberon"/>
    <property type="match status" value="1"/>
</dbReference>
<keyword evidence="2" id="KW-0479">Metal-binding</keyword>
<proteinExistence type="predicted"/>
<accession>A0ABQ7UYM4</accession>
<dbReference type="InterPro" id="IPR032881">
    <property type="entry name" value="Oberon-like_PHD"/>
</dbReference>
<evidence type="ECO:0000256" key="1">
    <source>
        <dbReference type="ARBA" id="ARBA00004123"/>
    </source>
</evidence>
<dbReference type="PRINTS" id="PR01544">
    <property type="entry name" value="ARATH130DUF"/>
</dbReference>
<dbReference type="PANTHER" id="PTHR21736:SF42">
    <property type="entry name" value="OBERON-LIKE PHD FINGER DOMAIN-CONTAINING PROTEIN"/>
    <property type="match status" value="1"/>
</dbReference>
<name>A0ABQ7UYM4_SOLTU</name>
<reference evidence="7 8" key="1">
    <citation type="journal article" date="2021" name="bioRxiv">
        <title>Chromosome-scale and haplotype-resolved genome assembly of a tetraploid potato cultivar.</title>
        <authorList>
            <person name="Sun H."/>
            <person name="Jiao W.-B."/>
            <person name="Krause K."/>
            <person name="Campoy J.A."/>
            <person name="Goel M."/>
            <person name="Folz-Donahue K."/>
            <person name="Kukat C."/>
            <person name="Huettel B."/>
            <person name="Schneeberger K."/>
        </authorList>
    </citation>
    <scope>NUCLEOTIDE SEQUENCE [LARGE SCALE GENOMIC DNA]</scope>
    <source>
        <strain evidence="7">SolTubOtavaFocal</strain>
        <tissue evidence="7">Leaves</tissue>
    </source>
</reference>
<keyword evidence="5" id="KW-0539">Nucleus</keyword>
<keyword evidence="8" id="KW-1185">Reference proteome</keyword>
<feature type="domain" description="Oberon-like PHD finger" evidence="6">
    <location>
        <begin position="368"/>
        <end position="491"/>
    </location>
</feature>
<evidence type="ECO:0000313" key="7">
    <source>
        <dbReference type="EMBL" id="KAH0756941.1"/>
    </source>
</evidence>
<evidence type="ECO:0000256" key="3">
    <source>
        <dbReference type="ARBA" id="ARBA00022771"/>
    </source>
</evidence>
<sequence length="583" mass="66303">MVSYKGKEKTVFDDQNEENNIWVDRNFLQLNECKGISSKRVAENEEIQAEIREKISKDGIFDLSSKRVAENEEIQAEIREKLSKDGIFDLSSKRVAENEEIQAEIREKKLKDGIFDPSLSCPSISRSSQSLEPSNNNTRIGYFRNGSLSSCYSHPFSHNLSYSVTLSSKEDSEYSGEGVNWSVFSKFRPVEVRDCTLPGHPGGSSLALSCRLQVNKDNDVDRISSSDSNSYFSFEFPAKPTGDSRVRGSMEVGGLLQFSRPERILTEIVSESVPLMAHIVQELPDKMVESTKDYLRSLIAIPEKKDLLVSLQNMLHRRSDLTVETLLECNTTQLQIFVAIKTGHRSFLSLENHLQVTELIEIFSLERCRNIQCKSVLPADDCKCKICSSNNGFCSVCMCIVCSNFDYATNTCRWVGCDRCSHWCHAVCAVQRNLIMPGPSINGPSGTTEMQFHCLGCGHSSEMFGFVRDAYMHCSKDWGEETLIEELDYVRKIFNGSEDFKGKELHAITYGLRNKLEKKMISPSDACDFIFHFFKCEYQTKPYLLQFLLNLDCCEWETEEFKMEENETLFGLTDNGTYLYIKA</sequence>
<evidence type="ECO:0000313" key="8">
    <source>
        <dbReference type="Proteomes" id="UP000826656"/>
    </source>
</evidence>
<protein>
    <recommendedName>
        <fullName evidence="6">Oberon-like PHD finger domain-containing protein</fullName>
    </recommendedName>
</protein>
<evidence type="ECO:0000256" key="4">
    <source>
        <dbReference type="ARBA" id="ARBA00022833"/>
    </source>
</evidence>
<dbReference type="InterPro" id="IPR004082">
    <property type="entry name" value="OBERON"/>
</dbReference>
<dbReference type="CDD" id="cd15612">
    <property type="entry name" value="PHD_OBE1_like"/>
    <property type="match status" value="1"/>
</dbReference>
<organism evidence="7 8">
    <name type="scientific">Solanum tuberosum</name>
    <name type="common">Potato</name>
    <dbReference type="NCBI Taxonomy" id="4113"/>
    <lineage>
        <taxon>Eukaryota</taxon>
        <taxon>Viridiplantae</taxon>
        <taxon>Streptophyta</taxon>
        <taxon>Embryophyta</taxon>
        <taxon>Tracheophyta</taxon>
        <taxon>Spermatophyta</taxon>
        <taxon>Magnoliopsida</taxon>
        <taxon>eudicotyledons</taxon>
        <taxon>Gunneridae</taxon>
        <taxon>Pentapetalae</taxon>
        <taxon>asterids</taxon>
        <taxon>lamiids</taxon>
        <taxon>Solanales</taxon>
        <taxon>Solanaceae</taxon>
        <taxon>Solanoideae</taxon>
        <taxon>Solaneae</taxon>
        <taxon>Solanum</taxon>
    </lineage>
</organism>
<keyword evidence="4" id="KW-0862">Zinc</keyword>
<evidence type="ECO:0000259" key="6">
    <source>
        <dbReference type="Pfam" id="PF07227"/>
    </source>
</evidence>
<evidence type="ECO:0000256" key="2">
    <source>
        <dbReference type="ARBA" id="ARBA00022723"/>
    </source>
</evidence>
<dbReference type="PANTHER" id="PTHR21736">
    <property type="entry name" value="VERNALIZATION-INSENSITIVE PROTEIN 3"/>
    <property type="match status" value="1"/>
</dbReference>
<comment type="caution">
    <text evidence="7">The sequence shown here is derived from an EMBL/GenBank/DDBJ whole genome shotgun (WGS) entry which is preliminary data.</text>
</comment>
<gene>
    <name evidence="7" type="ORF">KY290_020434</name>
</gene>
<keyword evidence="3" id="KW-0863">Zinc-finger</keyword>